<dbReference type="RefSeq" id="WP_087426830.1">
    <property type="nucleotide sequence ID" value="NZ_NFII01000020.1"/>
</dbReference>
<gene>
    <name evidence="4" type="ORF">B5F97_15720</name>
</gene>
<dbReference type="InterPro" id="IPR011250">
    <property type="entry name" value="OMP/PagP_B-barrel"/>
</dbReference>
<dbReference type="AlphaFoldDB" id="A0A1Y3YVE2"/>
<evidence type="ECO:0000256" key="1">
    <source>
        <dbReference type="SAM" id="MobiDB-lite"/>
    </source>
</evidence>
<dbReference type="SUPFAM" id="SSF56925">
    <property type="entry name" value="OMPA-like"/>
    <property type="match status" value="1"/>
</dbReference>
<keyword evidence="2" id="KW-1133">Transmembrane helix</keyword>
<feature type="compositionally biased region" description="Basic and acidic residues" evidence="1">
    <location>
        <begin position="187"/>
        <end position="200"/>
    </location>
</feature>
<dbReference type="Gene3D" id="2.40.160.20">
    <property type="match status" value="1"/>
</dbReference>
<reference evidence="5" key="1">
    <citation type="submission" date="2017-04" db="EMBL/GenBank/DDBJ databases">
        <title>Function of individual gut microbiota members based on whole genome sequencing of pure cultures obtained from chicken caecum.</title>
        <authorList>
            <person name="Medvecky M."/>
            <person name="Cejkova D."/>
            <person name="Polansky O."/>
            <person name="Karasova D."/>
            <person name="Kubasova T."/>
            <person name="Cizek A."/>
            <person name="Rychlik I."/>
        </authorList>
    </citation>
    <scope>NUCLEOTIDE SEQUENCE [LARGE SCALE GENOMIC DNA]</scope>
    <source>
        <strain evidence="5">An43</strain>
    </source>
</reference>
<evidence type="ECO:0000256" key="2">
    <source>
        <dbReference type="SAM" id="Phobius"/>
    </source>
</evidence>
<feature type="compositionally biased region" description="Polar residues" evidence="1">
    <location>
        <begin position="140"/>
        <end position="149"/>
    </location>
</feature>
<feature type="transmembrane region" description="Helical" evidence="2">
    <location>
        <begin position="56"/>
        <end position="76"/>
    </location>
</feature>
<evidence type="ECO:0000313" key="5">
    <source>
        <dbReference type="Proteomes" id="UP000195386"/>
    </source>
</evidence>
<dbReference type="EMBL" id="NFII01000020">
    <property type="protein sequence ID" value="OUN99299.1"/>
    <property type="molecule type" value="Genomic_DNA"/>
</dbReference>
<name>A0A1Y3YVE2_9BACE</name>
<feature type="region of interest" description="Disordered" evidence="1">
    <location>
        <begin position="140"/>
        <end position="208"/>
    </location>
</feature>
<sequence>MKKRMEDELWMRKIKERLEDYSEPLPVSGWERLEKDLSAPKPPAAGKRRIIPFRRWAVAAAASLLIAVSSVSVWLLQSPVGEEMRGTAVPALAIAPDRLPEQQTPSIRTEITEPDYRAQKQVLSAGTNRRSLLAQQLDTAGDAEQTTKMQPLDTEPEIQESVQEQTVPATKKEDEVVTTGNNSTEKQQAERRRPSGRDKLQLPVGNTKKEKSRGWSVGLAVGNTGGLIAGNSIGESGFVQSDPGFGYSGGKVDLATVANGIMDVPEGQELVFKNGMPYLMKNSEEIVDIDHKQPLSFGFSVRKGLAKGFSVETGLTYTYLASDVKFAGSSKKVSQKLHYLGIPLRANWNFVDKKSFIMYVSAGGAMEKCIYGKIGSRSETVKPLQFSVMGAVGAQYNISKRVGIYVEPGVSYFFDDGSDIQTIRKENPCNFTLQGGIRLTY</sequence>
<evidence type="ECO:0000313" key="4">
    <source>
        <dbReference type="EMBL" id="OUN99299.1"/>
    </source>
</evidence>
<dbReference type="Proteomes" id="UP000195386">
    <property type="component" value="Unassembled WGS sequence"/>
</dbReference>
<dbReference type="InterPro" id="IPR025665">
    <property type="entry name" value="Beta-barrel_OMP_2"/>
</dbReference>
<dbReference type="Pfam" id="PF13568">
    <property type="entry name" value="OMP_b-brl_2"/>
    <property type="match status" value="1"/>
</dbReference>
<proteinExistence type="predicted"/>
<accession>A0A1Y3YVE2</accession>
<keyword evidence="2" id="KW-0472">Membrane</keyword>
<keyword evidence="2" id="KW-0812">Transmembrane</keyword>
<evidence type="ECO:0000259" key="3">
    <source>
        <dbReference type="Pfam" id="PF13568"/>
    </source>
</evidence>
<comment type="caution">
    <text evidence="4">The sequence shown here is derived from an EMBL/GenBank/DDBJ whole genome shotgun (WGS) entry which is preliminary data.</text>
</comment>
<organism evidence="4 5">
    <name type="scientific">Bacteroides clarus</name>
    <dbReference type="NCBI Taxonomy" id="626929"/>
    <lineage>
        <taxon>Bacteria</taxon>
        <taxon>Pseudomonadati</taxon>
        <taxon>Bacteroidota</taxon>
        <taxon>Bacteroidia</taxon>
        <taxon>Bacteroidales</taxon>
        <taxon>Bacteroidaceae</taxon>
        <taxon>Bacteroides</taxon>
    </lineage>
</organism>
<protein>
    <recommendedName>
        <fullName evidence="3">Outer membrane protein beta-barrel domain-containing protein</fullName>
    </recommendedName>
</protein>
<feature type="domain" description="Outer membrane protein beta-barrel" evidence="3">
    <location>
        <begin position="282"/>
        <end position="367"/>
    </location>
</feature>